<dbReference type="SMART" id="SM00382">
    <property type="entry name" value="AAA"/>
    <property type="match status" value="1"/>
</dbReference>
<dbReference type="SUPFAM" id="SSF52540">
    <property type="entry name" value="P-loop containing nucleoside triphosphate hydrolases"/>
    <property type="match status" value="1"/>
</dbReference>
<dbReference type="Gene3D" id="3.40.50.300">
    <property type="entry name" value="P-loop containing nucleotide triphosphate hydrolases"/>
    <property type="match status" value="1"/>
</dbReference>
<sequence length="378" mass="44636">MKIIRELQKNLERHIAPNKVIVIVGARRVGKTYLLNQLIKKLKEPYLFFNGEDFETHRLFEPQTAEYYRQILGNHKLLIIDEAQKVPQIGNKLKLIVDSISDIKIIVTGSSAFDLNNTTGEPLTGRKITYTLFPFSEKEFRQTEENLTSRRDRLKQRLIFGNYPELIHLKDISQKQGYLKEIINSYLLKDILVFENIKNASKIINLLRLIAFQVGSQVSLQELGKQLSMSKNTVERYLDLLSKVFILFKMEGFSRNLRKEVTKSSKWYFYDNGIRNTIIANLNPLNLRNDSGMLWENYMIAERLKYQSQESVLVNNYFWRTYDQQEIDLIEERGGNLFAYEFKWLKRNAKIPVAWKKNYPEAEFQVISSDNYYEWLVE</sequence>
<dbReference type="AlphaFoldDB" id="A0A1M6BGB7"/>
<dbReference type="InterPro" id="IPR025420">
    <property type="entry name" value="DUF4143"/>
</dbReference>
<dbReference type="InterPro" id="IPR041682">
    <property type="entry name" value="AAA_14"/>
</dbReference>
<proteinExistence type="predicted"/>
<evidence type="ECO:0000313" key="2">
    <source>
        <dbReference type="EMBL" id="SHI47749.1"/>
    </source>
</evidence>
<dbReference type="PANTHER" id="PTHR43566:SF1">
    <property type="entry name" value="AAA+ ATPASE DOMAIN-CONTAINING PROTEIN"/>
    <property type="match status" value="1"/>
</dbReference>
<dbReference type="InterPro" id="IPR027417">
    <property type="entry name" value="P-loop_NTPase"/>
</dbReference>
<feature type="domain" description="AAA+ ATPase" evidence="1">
    <location>
        <begin position="17"/>
        <end position="135"/>
    </location>
</feature>
<protein>
    <recommendedName>
        <fullName evidence="1">AAA+ ATPase domain-containing protein</fullName>
    </recommendedName>
</protein>
<dbReference type="RefSeq" id="WP_073164928.1">
    <property type="nucleotide sequence ID" value="NZ_FQZE01000002.1"/>
</dbReference>
<evidence type="ECO:0000313" key="3">
    <source>
        <dbReference type="Proteomes" id="UP000184050"/>
    </source>
</evidence>
<dbReference type="InterPro" id="IPR003593">
    <property type="entry name" value="AAA+_ATPase"/>
</dbReference>
<dbReference type="EMBL" id="FQZE01000002">
    <property type="protein sequence ID" value="SHI47749.1"/>
    <property type="molecule type" value="Genomic_DNA"/>
</dbReference>
<accession>A0A1M6BGB7</accession>
<dbReference type="Pfam" id="PF13173">
    <property type="entry name" value="AAA_14"/>
    <property type="match status" value="1"/>
</dbReference>
<dbReference type="OrthoDB" id="9778168at2"/>
<reference evidence="2 3" key="1">
    <citation type="submission" date="2016-11" db="EMBL/GenBank/DDBJ databases">
        <authorList>
            <person name="Jaros S."/>
            <person name="Januszkiewicz K."/>
            <person name="Wedrychowicz H."/>
        </authorList>
    </citation>
    <scope>NUCLEOTIDE SEQUENCE [LARGE SCALE GENOMIC DNA]</scope>
    <source>
        <strain evidence="2 3">DSM 27063</strain>
    </source>
</reference>
<keyword evidence="3" id="KW-1185">Reference proteome</keyword>
<organism evidence="2 3">
    <name type="scientific">Tangfeifania diversioriginum</name>
    <dbReference type="NCBI Taxonomy" id="1168035"/>
    <lineage>
        <taxon>Bacteria</taxon>
        <taxon>Pseudomonadati</taxon>
        <taxon>Bacteroidota</taxon>
        <taxon>Bacteroidia</taxon>
        <taxon>Marinilabiliales</taxon>
        <taxon>Prolixibacteraceae</taxon>
        <taxon>Tangfeifania</taxon>
    </lineage>
</organism>
<gene>
    <name evidence="2" type="ORF">SAMN05444280_102212</name>
</gene>
<dbReference type="Pfam" id="PF13635">
    <property type="entry name" value="DUF4143"/>
    <property type="match status" value="1"/>
</dbReference>
<dbReference type="PANTHER" id="PTHR43566">
    <property type="entry name" value="CONSERVED PROTEIN"/>
    <property type="match status" value="1"/>
</dbReference>
<name>A0A1M6BGB7_9BACT</name>
<evidence type="ECO:0000259" key="1">
    <source>
        <dbReference type="SMART" id="SM00382"/>
    </source>
</evidence>
<dbReference type="Proteomes" id="UP000184050">
    <property type="component" value="Unassembled WGS sequence"/>
</dbReference>